<reference evidence="2 3" key="1">
    <citation type="submission" date="2021-06" db="EMBL/GenBank/DDBJ databases">
        <authorList>
            <person name="Palmer J.M."/>
        </authorList>
    </citation>
    <scope>NUCLEOTIDE SEQUENCE [LARGE SCALE GENOMIC DNA]</scope>
    <source>
        <strain evidence="2 3">CL_MEX2019</strain>
        <tissue evidence="2">Muscle</tissue>
    </source>
</reference>
<accession>A0ABU7E0S2</accession>
<evidence type="ECO:0000313" key="2">
    <source>
        <dbReference type="EMBL" id="MED6280877.1"/>
    </source>
</evidence>
<dbReference type="EMBL" id="JAHUTJ010042198">
    <property type="protein sequence ID" value="MED6280877.1"/>
    <property type="molecule type" value="Genomic_DNA"/>
</dbReference>
<organism evidence="2 3">
    <name type="scientific">Characodon lateralis</name>
    <dbReference type="NCBI Taxonomy" id="208331"/>
    <lineage>
        <taxon>Eukaryota</taxon>
        <taxon>Metazoa</taxon>
        <taxon>Chordata</taxon>
        <taxon>Craniata</taxon>
        <taxon>Vertebrata</taxon>
        <taxon>Euteleostomi</taxon>
        <taxon>Actinopterygii</taxon>
        <taxon>Neopterygii</taxon>
        <taxon>Teleostei</taxon>
        <taxon>Neoteleostei</taxon>
        <taxon>Acanthomorphata</taxon>
        <taxon>Ovalentaria</taxon>
        <taxon>Atherinomorphae</taxon>
        <taxon>Cyprinodontiformes</taxon>
        <taxon>Goodeidae</taxon>
        <taxon>Characodon</taxon>
    </lineage>
</organism>
<sequence length="104" mass="11876">MFLVTGSKINCFEVHSQSPDLNSIENLQKEVKIRVMARRPSSLEMELIAKDESSKITMEAWSEGKVRRDNFIHLLFYSGAANPLEDSKPETTKQDCIKTSAQHY</sequence>
<name>A0ABU7E0S2_9TELE</name>
<dbReference type="Proteomes" id="UP001352852">
    <property type="component" value="Unassembled WGS sequence"/>
</dbReference>
<feature type="compositionally biased region" description="Basic and acidic residues" evidence="1">
    <location>
        <begin position="85"/>
        <end position="96"/>
    </location>
</feature>
<evidence type="ECO:0000256" key="1">
    <source>
        <dbReference type="SAM" id="MobiDB-lite"/>
    </source>
</evidence>
<evidence type="ECO:0000313" key="3">
    <source>
        <dbReference type="Proteomes" id="UP001352852"/>
    </source>
</evidence>
<gene>
    <name evidence="2" type="ORF">CHARACLAT_015536</name>
</gene>
<feature type="region of interest" description="Disordered" evidence="1">
    <location>
        <begin position="82"/>
        <end position="104"/>
    </location>
</feature>
<protein>
    <submittedName>
        <fullName evidence="2">Uncharacterized protein</fullName>
    </submittedName>
</protein>
<proteinExistence type="predicted"/>
<keyword evidence="3" id="KW-1185">Reference proteome</keyword>
<comment type="caution">
    <text evidence="2">The sequence shown here is derived from an EMBL/GenBank/DDBJ whole genome shotgun (WGS) entry which is preliminary data.</text>
</comment>